<dbReference type="InterPro" id="IPR029058">
    <property type="entry name" value="AB_hydrolase_fold"/>
</dbReference>
<gene>
    <name evidence="1" type="ORF">JCM9157_1870</name>
</gene>
<dbReference type="PANTHER" id="PTHR22946:SF8">
    <property type="entry name" value="ACETYL XYLAN ESTERASE DOMAIN-CONTAINING PROTEIN"/>
    <property type="match status" value="1"/>
</dbReference>
<dbReference type="Pfam" id="PF12715">
    <property type="entry name" value="Abhydrolase_7"/>
    <property type="match status" value="1"/>
</dbReference>
<evidence type="ECO:0000313" key="1">
    <source>
        <dbReference type="EMBL" id="GAE34790.1"/>
    </source>
</evidence>
<dbReference type="PANTHER" id="PTHR22946">
    <property type="entry name" value="DIENELACTONE HYDROLASE DOMAIN-CONTAINING PROTEIN-RELATED"/>
    <property type="match status" value="1"/>
</dbReference>
<dbReference type="InterPro" id="IPR025890">
    <property type="entry name" value="Abhydrolase_bac"/>
</dbReference>
<sequence length="351" mass="39229">MWSPDSFLNQLYNEVVYTHVQTYDLEWKKKLKSRLDEVLGDFTSVKVEGQSEILEMVEQEEYVRLRVLLTTGTSLKMPLYVLLPKMKAQEKRPAVLALHGHGYGSREIVGLHPGGLNNKGDPGIHRNFAVELVKKGVVVVAPELIGFGDRKLKGDQHAESAHANSCFQIASHLLLLNKTLAGLRVFECRRVLDYMESLVEIDFEKIGCMGLSGGGLVAAFTAALDDRIKATVVSGYANTFKGSVLSRKHCLDNYLPGILQYAELPELIGLISPRKLFIEAGVNVHLFPEQEVEVALITLREIYKSDNAEQALYSHFFDGGHEICGDRSFDWLVNALGKSTNYRGSYKEENK</sequence>
<reference evidence="1 2" key="1">
    <citation type="journal article" date="2014" name="Genome Announc.">
        <title>Draft Genome Sequences of Three Alkaliphilic Bacillus Strains, Bacillus wakoensis JCM 9140T, Bacillus akibai JCM 9157T, and Bacillus hemicellulosilyticus JCM 9152T.</title>
        <authorList>
            <person name="Yuki M."/>
            <person name="Oshima K."/>
            <person name="Suda W."/>
            <person name="Oshida Y."/>
            <person name="Kitamura K."/>
            <person name="Iida T."/>
            <person name="Hattori M."/>
            <person name="Ohkuma M."/>
        </authorList>
    </citation>
    <scope>NUCLEOTIDE SEQUENCE [LARGE SCALE GENOMIC DNA]</scope>
    <source>
        <strain evidence="1 2">JCM 9157</strain>
    </source>
</reference>
<keyword evidence="2" id="KW-1185">Reference proteome</keyword>
<proteinExistence type="predicted"/>
<dbReference type="InterPro" id="IPR050261">
    <property type="entry name" value="FrsA_esterase"/>
</dbReference>
<comment type="caution">
    <text evidence="1">The sequence shown here is derived from an EMBL/GenBank/DDBJ whole genome shotgun (WGS) entry which is preliminary data.</text>
</comment>
<name>W4QRQ6_HALA3</name>
<dbReference type="Gene3D" id="3.40.50.1820">
    <property type="entry name" value="alpha/beta hydrolase"/>
    <property type="match status" value="1"/>
</dbReference>
<dbReference type="OrthoDB" id="8183145at2"/>
<evidence type="ECO:0008006" key="3">
    <source>
        <dbReference type="Google" id="ProtNLM"/>
    </source>
</evidence>
<dbReference type="AlphaFoldDB" id="W4QRQ6"/>
<dbReference type="eggNOG" id="COG0412">
    <property type="taxonomic scope" value="Bacteria"/>
</dbReference>
<evidence type="ECO:0000313" key="2">
    <source>
        <dbReference type="Proteomes" id="UP000018896"/>
    </source>
</evidence>
<dbReference type="Proteomes" id="UP000018896">
    <property type="component" value="Unassembled WGS sequence"/>
</dbReference>
<dbReference type="SUPFAM" id="SSF53474">
    <property type="entry name" value="alpha/beta-Hydrolases"/>
    <property type="match status" value="1"/>
</dbReference>
<protein>
    <recommendedName>
        <fullName evidence="3">Dienelactone hydrolase</fullName>
    </recommendedName>
</protein>
<accession>W4QRQ6</accession>
<dbReference type="RefSeq" id="WP_052013030.1">
    <property type="nucleotide sequence ID" value="NZ_BAUV01000011.1"/>
</dbReference>
<dbReference type="EMBL" id="BAUV01000011">
    <property type="protein sequence ID" value="GAE34790.1"/>
    <property type="molecule type" value="Genomic_DNA"/>
</dbReference>
<dbReference type="STRING" id="1236973.JCM9157_1870"/>
<organism evidence="1 2">
    <name type="scientific">Halalkalibacter akibai (strain ATCC 43226 / DSM 21942 / CIP 109018 / JCM 9157 / 1139)</name>
    <name type="common">Bacillus akibai</name>
    <dbReference type="NCBI Taxonomy" id="1236973"/>
    <lineage>
        <taxon>Bacteria</taxon>
        <taxon>Bacillati</taxon>
        <taxon>Bacillota</taxon>
        <taxon>Bacilli</taxon>
        <taxon>Bacillales</taxon>
        <taxon>Bacillaceae</taxon>
        <taxon>Halalkalibacter</taxon>
    </lineage>
</organism>
<dbReference type="ESTHER" id="baca3-w4qrq6">
    <property type="family name" value="Abhydrolase_7"/>
</dbReference>